<reference evidence="1" key="1">
    <citation type="journal article" date="2023" name="G3 (Bethesda)">
        <title>Whole genome assembly and annotation of the endangered Caribbean coral Acropora cervicornis.</title>
        <authorList>
            <person name="Selwyn J.D."/>
            <person name="Vollmer S.V."/>
        </authorList>
    </citation>
    <scope>NUCLEOTIDE SEQUENCE</scope>
    <source>
        <strain evidence="1">K2</strain>
    </source>
</reference>
<name>A0AAD9Q0L8_ACRCE</name>
<dbReference type="EMBL" id="JARQWQ010000088">
    <property type="protein sequence ID" value="KAK2552339.1"/>
    <property type="molecule type" value="Genomic_DNA"/>
</dbReference>
<dbReference type="Proteomes" id="UP001249851">
    <property type="component" value="Unassembled WGS sequence"/>
</dbReference>
<protein>
    <submittedName>
        <fullName evidence="1">Uncharacterized protein</fullName>
    </submittedName>
</protein>
<dbReference type="AlphaFoldDB" id="A0AAD9Q0L8"/>
<comment type="caution">
    <text evidence="1">The sequence shown here is derived from an EMBL/GenBank/DDBJ whole genome shotgun (WGS) entry which is preliminary data.</text>
</comment>
<proteinExistence type="predicted"/>
<keyword evidence="2" id="KW-1185">Reference proteome</keyword>
<sequence>MMLKEYILLIKSHSISPYLKHKEDRDVRAMTFLSLITIVVLLLGQMTFPRASGKEICERKPVSMNVCGGREYKAYKCQGACESESKILMGDPWFRAECRCCKSIRTVTRSVPCPGGDEEKIRLIEACGCGNCNGA</sequence>
<gene>
    <name evidence="1" type="ORF">P5673_026661</name>
</gene>
<evidence type="ECO:0000313" key="2">
    <source>
        <dbReference type="Proteomes" id="UP001249851"/>
    </source>
</evidence>
<reference evidence="1" key="2">
    <citation type="journal article" date="2023" name="Science">
        <title>Genomic signatures of disease resistance in endangered staghorn corals.</title>
        <authorList>
            <person name="Vollmer S.V."/>
            <person name="Selwyn J.D."/>
            <person name="Despard B.A."/>
            <person name="Roesel C.L."/>
        </authorList>
    </citation>
    <scope>NUCLEOTIDE SEQUENCE</scope>
    <source>
        <strain evidence="1">K2</strain>
    </source>
</reference>
<evidence type="ECO:0000313" key="1">
    <source>
        <dbReference type="EMBL" id="KAK2552339.1"/>
    </source>
</evidence>
<accession>A0AAD9Q0L8</accession>
<organism evidence="1 2">
    <name type="scientific">Acropora cervicornis</name>
    <name type="common">Staghorn coral</name>
    <dbReference type="NCBI Taxonomy" id="6130"/>
    <lineage>
        <taxon>Eukaryota</taxon>
        <taxon>Metazoa</taxon>
        <taxon>Cnidaria</taxon>
        <taxon>Anthozoa</taxon>
        <taxon>Hexacorallia</taxon>
        <taxon>Scleractinia</taxon>
        <taxon>Astrocoeniina</taxon>
        <taxon>Acroporidae</taxon>
        <taxon>Acropora</taxon>
    </lineage>
</organism>